<keyword evidence="1" id="KW-0472">Membrane</keyword>
<organism evidence="2 3">
    <name type="scientific">Paraclostridium sordellii</name>
    <name type="common">Clostridium sordellii</name>
    <dbReference type="NCBI Taxonomy" id="1505"/>
    <lineage>
        <taxon>Bacteria</taxon>
        <taxon>Bacillati</taxon>
        <taxon>Bacillota</taxon>
        <taxon>Clostridia</taxon>
        <taxon>Peptostreptococcales</taxon>
        <taxon>Peptostreptococcaceae</taxon>
        <taxon>Paraclostridium</taxon>
    </lineage>
</organism>
<dbReference type="RefSeq" id="WP_055341487.1">
    <property type="nucleotide sequence ID" value="NZ_CEKZ01000003.1"/>
</dbReference>
<keyword evidence="1" id="KW-0812">Transmembrane</keyword>
<feature type="transmembrane region" description="Helical" evidence="1">
    <location>
        <begin position="6"/>
        <end position="27"/>
    </location>
</feature>
<dbReference type="EMBL" id="CEKZ01000003">
    <property type="protein sequence ID" value="CEQ02949.1"/>
    <property type="molecule type" value="Genomic_DNA"/>
</dbReference>
<evidence type="ECO:0000313" key="3">
    <source>
        <dbReference type="Proteomes" id="UP000049127"/>
    </source>
</evidence>
<feature type="transmembrane region" description="Helical" evidence="1">
    <location>
        <begin position="67"/>
        <end position="85"/>
    </location>
</feature>
<dbReference type="AlphaFoldDB" id="A0A0C7R462"/>
<feature type="transmembrane region" description="Helical" evidence="1">
    <location>
        <begin position="34"/>
        <end position="55"/>
    </location>
</feature>
<reference evidence="2 3" key="1">
    <citation type="submission" date="2015-01" db="EMBL/GenBank/DDBJ databases">
        <authorList>
            <person name="Aslett A.Martin."/>
            <person name="De Silva Nishadi"/>
        </authorList>
    </citation>
    <scope>NUCLEOTIDE SEQUENCE [LARGE SCALE GENOMIC DNA]</scope>
    <source>
        <strain evidence="2 3">R28058</strain>
    </source>
</reference>
<evidence type="ECO:0000313" key="2">
    <source>
        <dbReference type="EMBL" id="CEQ02949.1"/>
    </source>
</evidence>
<protein>
    <submittedName>
        <fullName evidence="2">Uncharacterized protein</fullName>
    </submittedName>
</protein>
<accession>A0A0C7R462</accession>
<proteinExistence type="predicted"/>
<gene>
    <name evidence="2" type="ORF">R28058_06821</name>
</gene>
<dbReference type="Proteomes" id="UP000049127">
    <property type="component" value="Unassembled WGS sequence"/>
</dbReference>
<evidence type="ECO:0000256" key="1">
    <source>
        <dbReference type="SAM" id="Phobius"/>
    </source>
</evidence>
<sequence length="121" mass="13628">MGHRIVSSIICFLLGVLNILIPMPIILSLAVIILSAYLIDIVLLATPIFLGLNILMPNLPIGFGSDIFVLKILVAIILTGAGYYLHNILKSYGTKFFYWLFDYVKRSVTFRLFDNYIVRSS</sequence>
<keyword evidence="1" id="KW-1133">Transmembrane helix</keyword>
<name>A0A0C7R462_PARSO</name>